<feature type="region of interest" description="Disordered" evidence="2">
    <location>
        <begin position="19"/>
        <end position="59"/>
    </location>
</feature>
<evidence type="ECO:0000256" key="2">
    <source>
        <dbReference type="SAM" id="MobiDB-lite"/>
    </source>
</evidence>
<feature type="domain" description="GRIP" evidence="3">
    <location>
        <begin position="1036"/>
        <end position="1087"/>
    </location>
</feature>
<organism evidence="4 5">
    <name type="scientific">Golovinomyces cichoracearum</name>
    <dbReference type="NCBI Taxonomy" id="62708"/>
    <lineage>
        <taxon>Eukaryota</taxon>
        <taxon>Fungi</taxon>
        <taxon>Dikarya</taxon>
        <taxon>Ascomycota</taxon>
        <taxon>Pezizomycotina</taxon>
        <taxon>Leotiomycetes</taxon>
        <taxon>Erysiphales</taxon>
        <taxon>Erysiphaceae</taxon>
        <taxon>Golovinomyces</taxon>
    </lineage>
</organism>
<dbReference type="Pfam" id="PF01465">
    <property type="entry name" value="GRIP"/>
    <property type="match status" value="1"/>
</dbReference>
<proteinExistence type="predicted"/>
<sequence>MFQRLKGAIDSRIAEEQARQKALSSSPLARSLSSLSRAESREYSQNLIKEKRQENGVDAEGADPFEFEKAFIIEDEEEMAPKELPEAMPDHSIDTKEINTNRVCEVNTPGDNIDQSTTSQQPRLSTEVRAKLRKLERLETKYQELLRSYRVAHARAISIEVFEKQLKEYTPLSTISDPDAFVEYLNQLKLKSDIIMDEFKRVSGERDEYKKKYDESIINASKSDQELAALKSSTAKPQTELVEYASKKFSEATSTAERPANHMLDTYPQSAKEIEMGNKNQEEIFSLFNEEPLLQIEIKEKTSQVEDLKSTVSELENKIIISERKSSGLNESLMKAICDLEEAKVNISKEEFNQEKIDSQAEEIRILKNKLEATEIQVSVFKTELENKQRECEEKLKVLKDDFAKREQDSAIALKNLTRINEEAEVRYVTLEQNVDISTKTKENNVKLTNSLENDTINLANIRKIPKDLSGEDEQMRSRIIKKDGLDTTIAVGSSKKKGKKKKKSFPISNNNITGLSNKVTDITSLESEINELKLELKDRDSRLAKAQTKCKTEEDLREEIENLKENLINIGQEHVEAKEKIKELLEERRKLHEKIGNLESDLVKFNIESEKTQKLEVELRNLATNYDELKLHSSTLEADLGAAQQLATSRYKDLTDLRELLQKMQPELTKLRAECSEIKSTRDELASRISELKRLETREKDLKTEIAIFRKQATDSQSEIRALHEKITSENNARLRAEDQQRVAQRDMRKSEAEKIKYAATSEKSALELLKSQEEATNLRSRVGDLLEQVSNLNSESTKLREESDLRASKYENAQALLGSMKDQVSEMAIQLREAESQYESLSEELSEVQRLLSERTREGETMRRLLAEIDDRAEAKVRESQEKMEAAIEELDRALDEASTASRRRARESDEIKNRLRDLEQDLQNCISEKAKLERAESKWKSQYNDLKISSSNLSKEVEDVRAAMNQLRNALDGSEKAVKMAEKQKLELRGALDNSNQLYESLQKEYKVLHVKLAKLNEPSERWSLDSKRGSQSRHDIVDFAYLKTIMLQFLEHKDRNVQEILVNTVLKQLLKFDEKEQKRWIAAISTN</sequence>
<protein>
    <submittedName>
        <fullName evidence="4">Golgin IMH1</fullName>
    </submittedName>
</protein>
<name>A0A420HYF3_9PEZI</name>
<dbReference type="Proteomes" id="UP000283383">
    <property type="component" value="Unassembled WGS sequence"/>
</dbReference>
<feature type="coiled-coil region" evidence="1">
    <location>
        <begin position="298"/>
        <end position="325"/>
    </location>
</feature>
<reference evidence="4 5" key="1">
    <citation type="journal article" date="2018" name="BMC Genomics">
        <title>Comparative genome analyses reveal sequence features reflecting distinct modes of host-adaptation between dicot and monocot powdery mildew.</title>
        <authorList>
            <person name="Wu Y."/>
            <person name="Ma X."/>
            <person name="Pan Z."/>
            <person name="Kale S.D."/>
            <person name="Song Y."/>
            <person name="King H."/>
            <person name="Zhang Q."/>
            <person name="Presley C."/>
            <person name="Deng X."/>
            <person name="Wei C.I."/>
            <person name="Xiao S."/>
        </authorList>
    </citation>
    <scope>NUCLEOTIDE SEQUENCE [LARGE SCALE GENOMIC DNA]</scope>
    <source>
        <strain evidence="4">UMSG3</strain>
    </source>
</reference>
<dbReference type="InterPro" id="IPR000237">
    <property type="entry name" value="GRIP_dom"/>
</dbReference>
<feature type="compositionally biased region" description="Low complexity" evidence="2">
    <location>
        <begin position="22"/>
        <end position="37"/>
    </location>
</feature>
<accession>A0A420HYF3</accession>
<feature type="coiled-coil region" evidence="1">
    <location>
        <begin position="357"/>
        <end position="434"/>
    </location>
</feature>
<dbReference type="AlphaFoldDB" id="A0A420HYF3"/>
<keyword evidence="1" id="KW-0175">Coiled coil</keyword>
<evidence type="ECO:0000313" key="4">
    <source>
        <dbReference type="EMBL" id="RKF62452.1"/>
    </source>
</evidence>
<dbReference type="PROSITE" id="PS50913">
    <property type="entry name" value="GRIP"/>
    <property type="match status" value="1"/>
</dbReference>
<feature type="coiled-coil region" evidence="1">
    <location>
        <begin position="128"/>
        <end position="155"/>
    </location>
</feature>
<comment type="caution">
    <text evidence="4">The sequence shown here is derived from an EMBL/GenBank/DDBJ whole genome shotgun (WGS) entry which is preliminary data.</text>
</comment>
<feature type="coiled-coil region" evidence="1">
    <location>
        <begin position="669"/>
        <end position="1008"/>
    </location>
</feature>
<dbReference type="EMBL" id="MCBQ01014758">
    <property type="protein sequence ID" value="RKF62452.1"/>
    <property type="molecule type" value="Genomic_DNA"/>
</dbReference>
<evidence type="ECO:0000259" key="3">
    <source>
        <dbReference type="PROSITE" id="PS50913"/>
    </source>
</evidence>
<evidence type="ECO:0000256" key="1">
    <source>
        <dbReference type="SAM" id="Coils"/>
    </source>
</evidence>
<feature type="compositionally biased region" description="Basic and acidic residues" evidence="2">
    <location>
        <begin position="38"/>
        <end position="55"/>
    </location>
</feature>
<keyword evidence="5" id="KW-1185">Reference proteome</keyword>
<evidence type="ECO:0000313" key="5">
    <source>
        <dbReference type="Proteomes" id="UP000283383"/>
    </source>
</evidence>
<dbReference type="STRING" id="62708.A0A420HYF3"/>
<feature type="coiled-coil region" evidence="1">
    <location>
        <begin position="516"/>
        <end position="633"/>
    </location>
</feature>
<gene>
    <name evidence="4" type="ORF">GcM3_147007</name>
</gene>
<dbReference type="SMART" id="SM00755">
    <property type="entry name" value="Grip"/>
    <property type="match status" value="1"/>
</dbReference>